<evidence type="ECO:0000313" key="2">
    <source>
        <dbReference type="EMBL" id="KAJ7669018.1"/>
    </source>
</evidence>
<feature type="region of interest" description="Disordered" evidence="1">
    <location>
        <begin position="60"/>
        <end position="103"/>
    </location>
</feature>
<evidence type="ECO:0000313" key="3">
    <source>
        <dbReference type="Proteomes" id="UP001221757"/>
    </source>
</evidence>
<keyword evidence="3" id="KW-1185">Reference proteome</keyword>
<dbReference type="EMBL" id="JARKIE010000190">
    <property type="protein sequence ID" value="KAJ7669018.1"/>
    <property type="molecule type" value="Genomic_DNA"/>
</dbReference>
<dbReference type="Proteomes" id="UP001221757">
    <property type="component" value="Unassembled WGS sequence"/>
</dbReference>
<feature type="region of interest" description="Disordered" evidence="1">
    <location>
        <begin position="1"/>
        <end position="23"/>
    </location>
</feature>
<gene>
    <name evidence="2" type="ORF">B0H17DRAFT_1087142</name>
</gene>
<organism evidence="2 3">
    <name type="scientific">Mycena rosella</name>
    <name type="common">Pink bonnet</name>
    <name type="synonym">Agaricus rosellus</name>
    <dbReference type="NCBI Taxonomy" id="1033263"/>
    <lineage>
        <taxon>Eukaryota</taxon>
        <taxon>Fungi</taxon>
        <taxon>Dikarya</taxon>
        <taxon>Basidiomycota</taxon>
        <taxon>Agaricomycotina</taxon>
        <taxon>Agaricomycetes</taxon>
        <taxon>Agaricomycetidae</taxon>
        <taxon>Agaricales</taxon>
        <taxon>Marasmiineae</taxon>
        <taxon>Mycenaceae</taxon>
        <taxon>Mycena</taxon>
    </lineage>
</organism>
<accession>A0AAD7CY60</accession>
<evidence type="ECO:0000256" key="1">
    <source>
        <dbReference type="SAM" id="MobiDB-lite"/>
    </source>
</evidence>
<sequence length="129" mass="13479">MPPRSQNRHENAPPTTAGGCGAFPTVVGSIVGSRPRKDRIDSWSFQSPECCGGGRALHYHGVGPRGGSLPGPHLPRRAPREGLPSGMRPPDRVGGASSAAERVFRGRVAEKECGPAGAVADHERNWPGG</sequence>
<reference evidence="2" key="1">
    <citation type="submission" date="2023-03" db="EMBL/GenBank/DDBJ databases">
        <title>Massive genome expansion in bonnet fungi (Mycena s.s.) driven by repeated elements and novel gene families across ecological guilds.</title>
        <authorList>
            <consortium name="Lawrence Berkeley National Laboratory"/>
            <person name="Harder C.B."/>
            <person name="Miyauchi S."/>
            <person name="Viragh M."/>
            <person name="Kuo A."/>
            <person name="Thoen E."/>
            <person name="Andreopoulos B."/>
            <person name="Lu D."/>
            <person name="Skrede I."/>
            <person name="Drula E."/>
            <person name="Henrissat B."/>
            <person name="Morin E."/>
            <person name="Kohler A."/>
            <person name="Barry K."/>
            <person name="LaButti K."/>
            <person name="Morin E."/>
            <person name="Salamov A."/>
            <person name="Lipzen A."/>
            <person name="Mereny Z."/>
            <person name="Hegedus B."/>
            <person name="Baldrian P."/>
            <person name="Stursova M."/>
            <person name="Weitz H."/>
            <person name="Taylor A."/>
            <person name="Grigoriev I.V."/>
            <person name="Nagy L.G."/>
            <person name="Martin F."/>
            <person name="Kauserud H."/>
        </authorList>
    </citation>
    <scope>NUCLEOTIDE SEQUENCE</scope>
    <source>
        <strain evidence="2">CBHHK067</strain>
    </source>
</reference>
<protein>
    <submittedName>
        <fullName evidence="2">Uncharacterized protein</fullName>
    </submittedName>
</protein>
<proteinExistence type="predicted"/>
<comment type="caution">
    <text evidence="2">The sequence shown here is derived from an EMBL/GenBank/DDBJ whole genome shotgun (WGS) entry which is preliminary data.</text>
</comment>
<name>A0AAD7CY60_MYCRO</name>
<dbReference type="AlphaFoldDB" id="A0AAD7CY60"/>